<feature type="region of interest" description="Disordered" evidence="2">
    <location>
        <begin position="141"/>
        <end position="168"/>
    </location>
</feature>
<gene>
    <name evidence="5" type="ORF">CGZ75_22865</name>
</gene>
<evidence type="ECO:0000256" key="3">
    <source>
        <dbReference type="SAM" id="Phobius"/>
    </source>
</evidence>
<accession>A0A229NTQ9</accession>
<dbReference type="EMBL" id="NMUQ01000004">
    <property type="protein sequence ID" value="OXM13246.1"/>
    <property type="molecule type" value="Genomic_DNA"/>
</dbReference>
<dbReference type="InterPro" id="IPR036908">
    <property type="entry name" value="RlpA-like_sf"/>
</dbReference>
<feature type="region of interest" description="Disordered" evidence="2">
    <location>
        <begin position="51"/>
        <end position="71"/>
    </location>
</feature>
<protein>
    <recommendedName>
        <fullName evidence="4">3D domain-containing protein</fullName>
    </recommendedName>
</protein>
<dbReference type="InterPro" id="IPR051933">
    <property type="entry name" value="Resuscitation_pf_RpfB"/>
</dbReference>
<evidence type="ECO:0000313" key="6">
    <source>
        <dbReference type="Proteomes" id="UP000215145"/>
    </source>
</evidence>
<name>A0A229NTQ9_9BACL</name>
<dbReference type="OrthoDB" id="9798935at2"/>
<keyword evidence="3" id="KW-0812">Transmembrane</keyword>
<sequence>MKYWLDRGKRTLSQDGTFIYRKFIHGLALVVVVALCLEAGLLTVGAGAETGQASKPAVSEEPAGRGQGVADRLGTAAASQLDSALFSTELQRVGQTSTAARPSALLFLPLQSASNSFGPPRLGTEKLKRVSRVRKAVKDKPFIPEKRLANEDPSLNGKPAPASKPATKPVKSISVLATGYTAGIESTGKKPGHRLYGITRSGVKVRRGQVSTIAADTRVLPIGTILYVPGYGYSVVADTGSKIKGHRIDLYFDTTKQVYSQWGKKQVTVQVLKVGNGKLDQKTLNRLNQAMKAGKGILLEETKS</sequence>
<dbReference type="PANTHER" id="PTHR39160">
    <property type="entry name" value="CELL WALL-BINDING PROTEIN YOCH"/>
    <property type="match status" value="1"/>
</dbReference>
<evidence type="ECO:0000313" key="5">
    <source>
        <dbReference type="EMBL" id="OXM13246.1"/>
    </source>
</evidence>
<comment type="caution">
    <text evidence="5">The sequence shown here is derived from an EMBL/GenBank/DDBJ whole genome shotgun (WGS) entry which is preliminary data.</text>
</comment>
<evidence type="ECO:0000256" key="2">
    <source>
        <dbReference type="SAM" id="MobiDB-lite"/>
    </source>
</evidence>
<reference evidence="5 6" key="1">
    <citation type="submission" date="2017-07" db="EMBL/GenBank/DDBJ databases">
        <title>Paenibacillus herberti R33 genome sequencing and assembly.</title>
        <authorList>
            <person name="Su W."/>
        </authorList>
    </citation>
    <scope>NUCLEOTIDE SEQUENCE [LARGE SCALE GENOMIC DNA]</scope>
    <source>
        <strain evidence="5 6">R33</strain>
    </source>
</reference>
<organism evidence="5 6">
    <name type="scientific">Paenibacillus herberti</name>
    <dbReference type="NCBI Taxonomy" id="1619309"/>
    <lineage>
        <taxon>Bacteria</taxon>
        <taxon>Bacillati</taxon>
        <taxon>Bacillota</taxon>
        <taxon>Bacilli</taxon>
        <taxon>Bacillales</taxon>
        <taxon>Paenibacillaceae</taxon>
        <taxon>Paenibacillus</taxon>
    </lineage>
</organism>
<feature type="transmembrane region" description="Helical" evidence="3">
    <location>
        <begin position="27"/>
        <end position="48"/>
    </location>
</feature>
<dbReference type="GO" id="GO:0004553">
    <property type="term" value="F:hydrolase activity, hydrolyzing O-glycosyl compounds"/>
    <property type="evidence" value="ECO:0007669"/>
    <property type="project" value="InterPro"/>
</dbReference>
<dbReference type="PANTHER" id="PTHR39160:SF4">
    <property type="entry name" value="RESUSCITATION-PROMOTING FACTOR RPFB"/>
    <property type="match status" value="1"/>
</dbReference>
<dbReference type="SUPFAM" id="SSF50685">
    <property type="entry name" value="Barwin-like endoglucanases"/>
    <property type="match status" value="1"/>
</dbReference>
<proteinExistence type="predicted"/>
<keyword evidence="6" id="KW-1185">Reference proteome</keyword>
<feature type="domain" description="3D" evidence="4">
    <location>
        <begin position="211"/>
        <end position="273"/>
    </location>
</feature>
<evidence type="ECO:0000256" key="1">
    <source>
        <dbReference type="ARBA" id="ARBA00022729"/>
    </source>
</evidence>
<dbReference type="AlphaFoldDB" id="A0A229NTQ9"/>
<feature type="compositionally biased region" description="Low complexity" evidence="2">
    <location>
        <begin position="158"/>
        <end position="168"/>
    </location>
</feature>
<dbReference type="GO" id="GO:0009254">
    <property type="term" value="P:peptidoglycan turnover"/>
    <property type="evidence" value="ECO:0007669"/>
    <property type="project" value="InterPro"/>
</dbReference>
<dbReference type="Pfam" id="PF06725">
    <property type="entry name" value="3D"/>
    <property type="match status" value="1"/>
</dbReference>
<feature type="compositionally biased region" description="Basic and acidic residues" evidence="2">
    <location>
        <begin position="141"/>
        <end position="150"/>
    </location>
</feature>
<keyword evidence="1" id="KW-0732">Signal</keyword>
<dbReference type="InterPro" id="IPR010611">
    <property type="entry name" value="3D_dom"/>
</dbReference>
<keyword evidence="3" id="KW-1133">Transmembrane helix</keyword>
<dbReference type="GO" id="GO:0019867">
    <property type="term" value="C:outer membrane"/>
    <property type="evidence" value="ECO:0007669"/>
    <property type="project" value="InterPro"/>
</dbReference>
<evidence type="ECO:0000259" key="4">
    <source>
        <dbReference type="Pfam" id="PF06725"/>
    </source>
</evidence>
<dbReference type="Proteomes" id="UP000215145">
    <property type="component" value="Unassembled WGS sequence"/>
</dbReference>
<dbReference type="Gene3D" id="2.40.40.10">
    <property type="entry name" value="RlpA-like domain"/>
    <property type="match status" value="1"/>
</dbReference>
<keyword evidence="3" id="KW-0472">Membrane</keyword>
<dbReference type="CDD" id="cd22786">
    <property type="entry name" value="DPBB_YuiC-like"/>
    <property type="match status" value="1"/>
</dbReference>